<evidence type="ECO:0000313" key="1">
    <source>
        <dbReference type="EMBL" id="QPK10000.1"/>
    </source>
</evidence>
<evidence type="ECO:0008006" key="3">
    <source>
        <dbReference type="Google" id="ProtNLM"/>
    </source>
</evidence>
<gene>
    <name evidence="1" type="ORF">HER27_005405</name>
</gene>
<dbReference type="EMBL" id="CP064931">
    <property type="protein sequence ID" value="QPK10000.1"/>
    <property type="molecule type" value="Genomic_DNA"/>
</dbReference>
<sequence length="47" mass="5345">MSQLADMKNAELLQLPGIGPRSVEQIRSAVRRFKRNRTHVSATHSKE</sequence>
<accession>A0A7T0EE03</accession>
<organism evidence="1 2">
    <name type="scientific">Rhizobium phaseoli</name>
    <dbReference type="NCBI Taxonomy" id="396"/>
    <lineage>
        <taxon>Bacteria</taxon>
        <taxon>Pseudomonadati</taxon>
        <taxon>Pseudomonadota</taxon>
        <taxon>Alphaproteobacteria</taxon>
        <taxon>Hyphomicrobiales</taxon>
        <taxon>Rhizobiaceae</taxon>
        <taxon>Rhizobium/Agrobacterium group</taxon>
        <taxon>Rhizobium</taxon>
    </lineage>
</organism>
<dbReference type="Proteomes" id="UP000540266">
    <property type="component" value="Chromosome"/>
</dbReference>
<evidence type="ECO:0000313" key="2">
    <source>
        <dbReference type="Proteomes" id="UP000540266"/>
    </source>
</evidence>
<proteinExistence type="predicted"/>
<reference evidence="1 2" key="1">
    <citation type="submission" date="2020-11" db="EMBL/GenBank/DDBJ databases">
        <title>Indigenous Rhizobia Nodulating Common beans in Western Kenya.</title>
        <authorList>
            <person name="Wekesa C.S."/>
            <person name="Oelmueller R."/>
            <person name="Furch A.C."/>
        </authorList>
    </citation>
    <scope>NUCLEOTIDE SEQUENCE [LARGE SCALE GENOMIC DNA]</scope>
    <source>
        <strain evidence="2">BS3</strain>
    </source>
</reference>
<dbReference type="AlphaFoldDB" id="A0A7T0EE03"/>
<name>A0A7T0EE03_9HYPH</name>
<protein>
    <recommendedName>
        <fullName evidence="3">Helix-hairpin-helix domain-containing protein</fullName>
    </recommendedName>
</protein>